<evidence type="ECO:0000259" key="2">
    <source>
        <dbReference type="Pfam" id="PF18994"/>
    </source>
</evidence>
<dbReference type="Gene3D" id="6.20.110.10">
    <property type="match status" value="1"/>
</dbReference>
<dbReference type="Gene3D" id="3.55.50.40">
    <property type="match status" value="1"/>
</dbReference>
<dbReference type="RefSeq" id="WP_310876283.1">
    <property type="nucleotide sequence ID" value="NZ_BSYK01000001.1"/>
</dbReference>
<dbReference type="InterPro" id="IPR010572">
    <property type="entry name" value="Tail_dom"/>
</dbReference>
<dbReference type="Proteomes" id="UP001165240">
    <property type="component" value="Unassembled WGS sequence"/>
</dbReference>
<feature type="domain" description="Tail spike" evidence="1">
    <location>
        <begin position="99"/>
        <end position="461"/>
    </location>
</feature>
<dbReference type="AlphaFoldDB" id="A0AAX6BDK1"/>
<protein>
    <submittedName>
        <fullName evidence="3">Uncharacterized protein</fullName>
    </submittedName>
</protein>
<sequence>MLIVRDLTGNEEALSDYTGIERKRTVNGEKTLSFSVRKTPRNEHSFNLVQPESFIEYEDVTYRIKNLRDALVGTTPRKEVTAVHIFFDIIDLRQDAVLITGEKTINEVMSFIFSPTPYNFVVIDAFDTVYLENFGNANCLSLFNTALERFEAEFSIQGYTITIRDKIGIKSTEQLRFGYNIKTLDCTHDTNNLSTYVKGYGKEREEKDILKGESKNLQTRTGTWEDTADPYWYTKDVGASFQMQWYGTGIRFWYLADNTGGMWDLTLDKDQTFTLSTWNATPQLKSIDLFRDAEQAPHTIVAIFKGDDPKNPPSTGKGTAKGWVRYSDTDDLKTFETYRLREGDERYSCVVEYTSPNEKKFGLRKADPIYDDRITSPSTLLAKVEKSIIDEPEVSFSLEYIEMQKQGFNVPLDEGDTVPTIYEPLDVDLDLRVIEITDYPESNKSPVLTLSNKKDNVVDVTFNYAKQLLDQIWNENSKKMKYDVLPEATKLATAALLKAQTELKFENGIVAISKTNPNLVVVLNSAGLGISTNGGETFDNAITAHGVNTNLLTAGRINTNNIAIVGDEAFFYWDGNEFLSMDPNDQKKYIKITPGFIDIGAGGIRIKRPDGADFILNGIPQYDFAVQGMTPQFCSPEVTVAPRSCYTNATTSKDFQAYVFRHQGRYLRVNVSLYQNGGGTAYMSVEQSYEGFSGWKRWALVSSTVSSDDANSENSGREMLIDLGVPTGDRKLIYIRIWSSNANTTAYGRVTGIWQEG</sequence>
<dbReference type="Pfam" id="PF06605">
    <property type="entry name" value="Prophage_tail"/>
    <property type="match status" value="1"/>
</dbReference>
<accession>A0AAX6BDK1</accession>
<reference evidence="3" key="1">
    <citation type="journal article" date="2024" name="Appl Microbiol">
        <title>Effect of kuratsuki Bacillus and Priestia on Taste of Sake.</title>
        <authorList>
            <person name="Kobayashi K."/>
            <person name="Nishida H."/>
        </authorList>
    </citation>
    <scope>NUCLEOTIDE SEQUENCE</scope>
    <source>
        <strain evidence="3">B-12</strain>
    </source>
</reference>
<dbReference type="Pfam" id="PF18994">
    <property type="entry name" value="Prophage_tailD1"/>
    <property type="match status" value="1"/>
</dbReference>
<dbReference type="InterPro" id="IPR044051">
    <property type="entry name" value="Prophage_tail_N"/>
</dbReference>
<evidence type="ECO:0000313" key="4">
    <source>
        <dbReference type="Proteomes" id="UP001165240"/>
    </source>
</evidence>
<feature type="domain" description="Prophage endopeptidase tail N-terminal" evidence="2">
    <location>
        <begin position="2"/>
        <end position="84"/>
    </location>
</feature>
<organism evidence="3 4">
    <name type="scientific">Priestia megaterium</name>
    <name type="common">Bacillus megaterium</name>
    <dbReference type="NCBI Taxonomy" id="1404"/>
    <lineage>
        <taxon>Bacteria</taxon>
        <taxon>Bacillati</taxon>
        <taxon>Bacillota</taxon>
        <taxon>Bacilli</taxon>
        <taxon>Bacillales</taxon>
        <taxon>Bacillaceae</taxon>
        <taxon>Priestia</taxon>
    </lineage>
</organism>
<dbReference type="Gene3D" id="2.60.120.260">
    <property type="entry name" value="Galactose-binding domain-like"/>
    <property type="match status" value="1"/>
</dbReference>
<name>A0AAX6BDK1_PRIMG</name>
<proteinExistence type="predicted"/>
<evidence type="ECO:0000313" key="3">
    <source>
        <dbReference type="EMBL" id="GMG71826.1"/>
    </source>
</evidence>
<dbReference type="EMBL" id="BSYK01000001">
    <property type="protein sequence ID" value="GMG71826.1"/>
    <property type="molecule type" value="Genomic_DNA"/>
</dbReference>
<gene>
    <name evidence="3" type="ORF">ShirakiTB12_02940</name>
</gene>
<evidence type="ECO:0000259" key="1">
    <source>
        <dbReference type="Pfam" id="PF06605"/>
    </source>
</evidence>
<comment type="caution">
    <text evidence="3">The sequence shown here is derived from an EMBL/GenBank/DDBJ whole genome shotgun (WGS) entry which is preliminary data.</text>
</comment>